<dbReference type="PANTHER" id="PTHR36582">
    <property type="entry name" value="ANTITOXIN PARD"/>
    <property type="match status" value="1"/>
</dbReference>
<evidence type="ECO:0008006" key="5">
    <source>
        <dbReference type="Google" id="ProtNLM"/>
    </source>
</evidence>
<keyword evidence="2" id="KW-1277">Toxin-antitoxin system</keyword>
<dbReference type="Proteomes" id="UP000009071">
    <property type="component" value="Chromosome"/>
</dbReference>
<dbReference type="KEGG" id="dma:DMR_06150"/>
<dbReference type="InterPro" id="IPR022789">
    <property type="entry name" value="ParD"/>
</dbReference>
<name>C4XIU2_SOLM1</name>
<dbReference type="GO" id="GO:0006355">
    <property type="term" value="P:regulation of DNA-templated transcription"/>
    <property type="evidence" value="ECO:0007669"/>
    <property type="project" value="InterPro"/>
</dbReference>
<proteinExistence type="inferred from homology"/>
<evidence type="ECO:0000313" key="3">
    <source>
        <dbReference type="EMBL" id="BAH74106.1"/>
    </source>
</evidence>
<gene>
    <name evidence="3" type="ordered locus">DMR_06150</name>
</gene>
<dbReference type="EMBL" id="AP010904">
    <property type="protein sequence ID" value="BAH74106.1"/>
    <property type="molecule type" value="Genomic_DNA"/>
</dbReference>
<accession>C4XIU2</accession>
<evidence type="ECO:0000313" key="4">
    <source>
        <dbReference type="Proteomes" id="UP000009071"/>
    </source>
</evidence>
<dbReference type="InterPro" id="IPR038296">
    <property type="entry name" value="ParD_sf"/>
</dbReference>
<dbReference type="Pfam" id="PF03693">
    <property type="entry name" value="ParD_antitoxin"/>
    <property type="match status" value="1"/>
</dbReference>
<dbReference type="STRING" id="573370.DMR_06150"/>
<evidence type="ECO:0000256" key="1">
    <source>
        <dbReference type="ARBA" id="ARBA00008580"/>
    </source>
</evidence>
<dbReference type="HOGENOM" id="CLU_144805_4_1_7"/>
<dbReference type="eggNOG" id="COG3609">
    <property type="taxonomic scope" value="Bacteria"/>
</dbReference>
<comment type="similarity">
    <text evidence="1">Belongs to the ParD antitoxin family.</text>
</comment>
<evidence type="ECO:0000256" key="2">
    <source>
        <dbReference type="ARBA" id="ARBA00022649"/>
    </source>
</evidence>
<protein>
    <recommendedName>
        <fullName evidence="5">Addiction module antidote protein, CC2985 family</fullName>
    </recommendedName>
</protein>
<dbReference type="AlphaFoldDB" id="C4XIU2"/>
<sequence length="92" mass="9945">MPAMEKIDIALPPEMADMVRRAVASGAYASASEVVSDALRDWRDRRAGLEDAVLAVRHAWEAGLASGPGRFEGFEALMSEARSRLDASRKNG</sequence>
<keyword evidence="4" id="KW-1185">Reference proteome</keyword>
<dbReference type="CDD" id="cd22231">
    <property type="entry name" value="RHH_NikR_HicB-like"/>
    <property type="match status" value="1"/>
</dbReference>
<organism evidence="3 4">
    <name type="scientific">Solidesulfovibrio magneticus (strain ATCC 700980 / DSM 13731 / RS-1)</name>
    <name type="common">Desulfovibrio magneticus</name>
    <dbReference type="NCBI Taxonomy" id="573370"/>
    <lineage>
        <taxon>Bacteria</taxon>
        <taxon>Pseudomonadati</taxon>
        <taxon>Thermodesulfobacteriota</taxon>
        <taxon>Desulfovibrionia</taxon>
        <taxon>Desulfovibrionales</taxon>
        <taxon>Desulfovibrionaceae</taxon>
        <taxon>Solidesulfovibrio</taxon>
    </lineage>
</organism>
<dbReference type="RefSeq" id="WP_012750187.1">
    <property type="nucleotide sequence ID" value="NC_012796.1"/>
</dbReference>
<reference evidence="3 4" key="1">
    <citation type="journal article" date="2009" name="Genome Res.">
        <title>Whole genome sequence of Desulfovibrio magneticus strain RS-1 revealed common gene clusters in magnetotactic bacteria.</title>
        <authorList>
            <person name="Nakazawa H."/>
            <person name="Arakaki A."/>
            <person name="Narita-Yamada S."/>
            <person name="Yashiro I."/>
            <person name="Jinno K."/>
            <person name="Aoki N."/>
            <person name="Tsuruyama A."/>
            <person name="Okamura Y."/>
            <person name="Tanikawa S."/>
            <person name="Fujita N."/>
            <person name="Takeyama H."/>
            <person name="Matsunaga T."/>
        </authorList>
    </citation>
    <scope>NUCLEOTIDE SEQUENCE [LARGE SCALE GENOMIC DNA]</scope>
    <source>
        <strain evidence="4">ATCC 700980 / DSM 13731 / RS-1</strain>
    </source>
</reference>
<dbReference type="Gene3D" id="6.10.10.120">
    <property type="entry name" value="Antitoxin ParD1-like"/>
    <property type="match status" value="1"/>
</dbReference>
<dbReference type="InterPro" id="IPR010985">
    <property type="entry name" value="Ribbon_hlx_hlx"/>
</dbReference>
<dbReference type="PANTHER" id="PTHR36582:SF2">
    <property type="entry name" value="ANTITOXIN PARD"/>
    <property type="match status" value="1"/>
</dbReference>
<dbReference type="OrthoDB" id="9815501at2"/>
<dbReference type="SUPFAM" id="SSF47598">
    <property type="entry name" value="Ribbon-helix-helix"/>
    <property type="match status" value="1"/>
</dbReference>